<evidence type="ECO:0000313" key="6">
    <source>
        <dbReference type="EMBL" id="MQS10665.1"/>
    </source>
</evidence>
<keyword evidence="2" id="KW-0479">Metal-binding</keyword>
<feature type="region of interest" description="Disordered" evidence="4">
    <location>
        <begin position="1"/>
        <end position="25"/>
    </location>
</feature>
<dbReference type="Proteomes" id="UP000315516">
    <property type="component" value="Unassembled WGS sequence"/>
</dbReference>
<feature type="compositionally biased region" description="Pro residues" evidence="4">
    <location>
        <begin position="1"/>
        <end position="14"/>
    </location>
</feature>
<keyword evidence="1" id="KW-0004">4Fe-4S</keyword>
<keyword evidence="2" id="KW-0408">Iron</keyword>
<feature type="domain" description="Nitrite/Sulfite reductase ferredoxin-like" evidence="5">
    <location>
        <begin position="18"/>
        <end position="66"/>
    </location>
</feature>
<evidence type="ECO:0000256" key="3">
    <source>
        <dbReference type="ARBA" id="ARBA00023002"/>
    </source>
</evidence>
<protein>
    <recommendedName>
        <fullName evidence="5">Nitrite/Sulfite reductase ferredoxin-like domain-containing protein</fullName>
    </recommendedName>
</protein>
<evidence type="ECO:0000256" key="2">
    <source>
        <dbReference type="ARBA" id="ARBA00022617"/>
    </source>
</evidence>
<keyword evidence="2" id="KW-0349">Heme</keyword>
<keyword evidence="1" id="KW-0411">Iron-sulfur</keyword>
<evidence type="ECO:0000256" key="1">
    <source>
        <dbReference type="ARBA" id="ARBA00022485"/>
    </source>
</evidence>
<dbReference type="InterPro" id="IPR036136">
    <property type="entry name" value="Nit/Sulf_reduc_fer-like_dom_sf"/>
</dbReference>
<dbReference type="SUPFAM" id="SSF55124">
    <property type="entry name" value="Nitrite/Sulfite reductase N-terminal domain-like"/>
    <property type="match status" value="1"/>
</dbReference>
<dbReference type="AlphaFoldDB" id="A0A646IJX2"/>
<comment type="caution">
    <text evidence="6">The sequence shown here is derived from an EMBL/GenBank/DDBJ whole genome shotgun (WGS) entry which is preliminary data.</text>
</comment>
<dbReference type="InterPro" id="IPR051329">
    <property type="entry name" value="NIR_SIR_4Fe-4S"/>
</dbReference>
<evidence type="ECO:0000259" key="5">
    <source>
        <dbReference type="Pfam" id="PF03460"/>
    </source>
</evidence>
<dbReference type="PANTHER" id="PTHR32439">
    <property type="entry name" value="FERREDOXIN--NITRITE REDUCTASE, CHLOROPLASTIC"/>
    <property type="match status" value="1"/>
</dbReference>
<gene>
    <name evidence="6" type="ORF">FNX48_026935</name>
</gene>
<dbReference type="EMBL" id="VJYJ02001816">
    <property type="protein sequence ID" value="MQS10665.1"/>
    <property type="molecule type" value="Genomic_DNA"/>
</dbReference>
<keyword evidence="3" id="KW-0560">Oxidoreductase</keyword>
<dbReference type="GO" id="GO:0051539">
    <property type="term" value="F:4 iron, 4 sulfur cluster binding"/>
    <property type="evidence" value="ECO:0007669"/>
    <property type="project" value="UniProtKB-KW"/>
</dbReference>
<accession>A0A646IJX2</accession>
<dbReference type="InterPro" id="IPR005117">
    <property type="entry name" value="NiRdtase/SiRdtase_haem-b_fer"/>
</dbReference>
<feature type="non-terminal residue" evidence="6">
    <location>
        <position position="130"/>
    </location>
</feature>
<sequence>PEPLPAGGPRPAPGPTVDGDGTPAVHALAPLGTLTADQLRSCAALAVREGGGELRVTPWRGVVLPLDPAAGDPPADTAARVVRLLGPAGLITRPDEPWHGVGACTGRPGCGRALADVRADAARVHARPRD</sequence>
<reference evidence="6" key="1">
    <citation type="submission" date="2019-10" db="EMBL/GenBank/DDBJ databases">
        <title>Streptomyces sp. nov., a novel actinobacterium isolated from alkaline environment.</title>
        <authorList>
            <person name="Golinska P."/>
        </authorList>
    </citation>
    <scope>NUCLEOTIDE SEQUENCE</scope>
    <source>
        <strain evidence="6">IF17</strain>
    </source>
</reference>
<organism evidence="6">
    <name type="scientific">Streptomyces alkaliphilus</name>
    <dbReference type="NCBI Taxonomy" id="1472722"/>
    <lineage>
        <taxon>Bacteria</taxon>
        <taxon>Bacillati</taxon>
        <taxon>Actinomycetota</taxon>
        <taxon>Actinomycetes</taxon>
        <taxon>Kitasatosporales</taxon>
        <taxon>Streptomycetaceae</taxon>
        <taxon>Streptomyces</taxon>
    </lineage>
</organism>
<dbReference type="PANTHER" id="PTHR32439:SF9">
    <property type="entry name" value="BLR3264 PROTEIN"/>
    <property type="match status" value="1"/>
</dbReference>
<dbReference type="GO" id="GO:0016491">
    <property type="term" value="F:oxidoreductase activity"/>
    <property type="evidence" value="ECO:0007669"/>
    <property type="project" value="UniProtKB-KW"/>
</dbReference>
<feature type="non-terminal residue" evidence="6">
    <location>
        <position position="1"/>
    </location>
</feature>
<dbReference type="Pfam" id="PF03460">
    <property type="entry name" value="NIR_SIR_ferr"/>
    <property type="match status" value="1"/>
</dbReference>
<name>A0A646IJX2_9ACTN</name>
<evidence type="ECO:0000256" key="4">
    <source>
        <dbReference type="SAM" id="MobiDB-lite"/>
    </source>
</evidence>
<dbReference type="Gene3D" id="3.90.480.20">
    <property type="match status" value="1"/>
</dbReference>
<proteinExistence type="predicted"/>